<name>A0A5K3G2Q7_MESCO</name>
<keyword evidence="5" id="KW-0067">ATP-binding</keyword>
<dbReference type="EC" id="6.1.1.3" evidence="2"/>
<evidence type="ECO:0000256" key="3">
    <source>
        <dbReference type="ARBA" id="ARBA00022598"/>
    </source>
</evidence>
<dbReference type="CDD" id="cd00860">
    <property type="entry name" value="ThrRS_anticodon"/>
    <property type="match status" value="1"/>
</dbReference>
<dbReference type="InterPro" id="IPR047246">
    <property type="entry name" value="ThrRS_anticodon"/>
</dbReference>
<feature type="domain" description="Aminoacyl-tRNA synthetase class II (G/ P/ S/T)" evidence="10">
    <location>
        <begin position="2"/>
        <end position="63"/>
    </location>
</feature>
<sequence length="178" mass="20063">RRHQCGTIQLDFQLPERFDLNYQTDAVSGAGESSGPLLKRPVIIHRAILGSVERFMAILTENFAGKWPFWISPRQALVIPVVSALDEYGRKVQMQLHDAGFMASIDTDPGRTLNKKIRNGQLAQYNFILVVGEKELNNGTVNVRTRDNKVLGEHPVEHLIERFKAFTASKTISAETEF</sequence>
<dbReference type="PRINTS" id="PR01047">
    <property type="entry name" value="TRNASYNTHTHR"/>
</dbReference>
<dbReference type="InterPro" id="IPR036621">
    <property type="entry name" value="Anticodon-bd_dom_sf"/>
</dbReference>
<feature type="domain" description="Anticodon-binding" evidence="11">
    <location>
        <begin position="75"/>
        <end position="164"/>
    </location>
</feature>
<dbReference type="Gene3D" id="3.30.930.10">
    <property type="entry name" value="Bira Bifunctional Protein, Domain 2"/>
    <property type="match status" value="1"/>
</dbReference>
<dbReference type="InterPro" id="IPR004154">
    <property type="entry name" value="Anticodon-bd"/>
</dbReference>
<dbReference type="InterPro" id="IPR002320">
    <property type="entry name" value="Thr-tRNA-ligase_IIa"/>
</dbReference>
<dbReference type="PANTHER" id="PTHR11451:SF46">
    <property type="entry name" value="THREONINE--TRNA LIGASE"/>
    <property type="match status" value="1"/>
</dbReference>
<keyword evidence="4" id="KW-0547">Nucleotide-binding</keyword>
<proteinExistence type="inferred from homology"/>
<evidence type="ECO:0000256" key="4">
    <source>
        <dbReference type="ARBA" id="ARBA00022741"/>
    </source>
</evidence>
<dbReference type="GO" id="GO:0005524">
    <property type="term" value="F:ATP binding"/>
    <property type="evidence" value="ECO:0007669"/>
    <property type="project" value="UniProtKB-KW"/>
</dbReference>
<reference evidence="12" key="1">
    <citation type="submission" date="2019-11" db="UniProtKB">
        <authorList>
            <consortium name="WormBaseParasite"/>
        </authorList>
    </citation>
    <scope>IDENTIFICATION</scope>
</reference>
<dbReference type="Pfam" id="PF03129">
    <property type="entry name" value="HGTP_anticodon"/>
    <property type="match status" value="1"/>
</dbReference>
<dbReference type="AlphaFoldDB" id="A0A5K3G2Q7"/>
<evidence type="ECO:0000259" key="11">
    <source>
        <dbReference type="Pfam" id="PF03129"/>
    </source>
</evidence>
<accession>A0A5K3G2Q7</accession>
<comment type="catalytic activity">
    <reaction evidence="9">
        <text>tRNA(Thr) + L-threonine + ATP = L-threonyl-tRNA(Thr) + AMP + diphosphate + H(+)</text>
        <dbReference type="Rhea" id="RHEA:24624"/>
        <dbReference type="Rhea" id="RHEA-COMP:9670"/>
        <dbReference type="Rhea" id="RHEA-COMP:9704"/>
        <dbReference type="ChEBI" id="CHEBI:15378"/>
        <dbReference type="ChEBI" id="CHEBI:30616"/>
        <dbReference type="ChEBI" id="CHEBI:33019"/>
        <dbReference type="ChEBI" id="CHEBI:57926"/>
        <dbReference type="ChEBI" id="CHEBI:78442"/>
        <dbReference type="ChEBI" id="CHEBI:78534"/>
        <dbReference type="ChEBI" id="CHEBI:456215"/>
        <dbReference type="EC" id="6.1.1.3"/>
    </reaction>
</comment>
<dbReference type="GO" id="GO:0006435">
    <property type="term" value="P:threonyl-tRNA aminoacylation"/>
    <property type="evidence" value="ECO:0007669"/>
    <property type="project" value="InterPro"/>
</dbReference>
<organism evidence="12">
    <name type="scientific">Mesocestoides corti</name>
    <name type="common">Flatworm</name>
    <dbReference type="NCBI Taxonomy" id="53468"/>
    <lineage>
        <taxon>Eukaryota</taxon>
        <taxon>Metazoa</taxon>
        <taxon>Spiralia</taxon>
        <taxon>Lophotrochozoa</taxon>
        <taxon>Platyhelminthes</taxon>
        <taxon>Cestoda</taxon>
        <taxon>Eucestoda</taxon>
        <taxon>Cyclophyllidea</taxon>
        <taxon>Mesocestoididae</taxon>
        <taxon>Mesocestoides</taxon>
    </lineage>
</organism>
<evidence type="ECO:0000256" key="6">
    <source>
        <dbReference type="ARBA" id="ARBA00022917"/>
    </source>
</evidence>
<keyword evidence="6" id="KW-0648">Protein biosynthesis</keyword>
<comment type="similarity">
    <text evidence="1">Belongs to the class-II aminoacyl-tRNA synthetase family.</text>
</comment>
<dbReference type="Pfam" id="PF00587">
    <property type="entry name" value="tRNA-synt_2b"/>
    <property type="match status" value="1"/>
</dbReference>
<protein>
    <recommendedName>
        <fullName evidence="2">threonine--tRNA ligase</fullName>
        <ecNumber evidence="2">6.1.1.3</ecNumber>
    </recommendedName>
    <alternativeName>
        <fullName evidence="8">Threonyl-tRNA synthetase</fullName>
    </alternativeName>
</protein>
<dbReference type="InterPro" id="IPR002314">
    <property type="entry name" value="aa-tRNA-synt_IIb"/>
</dbReference>
<evidence type="ECO:0000313" key="12">
    <source>
        <dbReference type="WBParaSite" id="MCU_012399-RA"/>
    </source>
</evidence>
<keyword evidence="3" id="KW-0436">Ligase</keyword>
<dbReference type="Gene3D" id="3.40.50.800">
    <property type="entry name" value="Anticodon-binding domain"/>
    <property type="match status" value="1"/>
</dbReference>
<dbReference type="InterPro" id="IPR045864">
    <property type="entry name" value="aa-tRNA-synth_II/BPL/LPL"/>
</dbReference>
<dbReference type="FunFam" id="3.40.50.800:FF:000003">
    <property type="entry name" value="Threonine--tRNA ligase 2, cytoplasmic"/>
    <property type="match status" value="1"/>
</dbReference>
<evidence type="ECO:0000256" key="5">
    <source>
        <dbReference type="ARBA" id="ARBA00022840"/>
    </source>
</evidence>
<evidence type="ECO:0000256" key="7">
    <source>
        <dbReference type="ARBA" id="ARBA00023146"/>
    </source>
</evidence>
<dbReference type="PANTHER" id="PTHR11451">
    <property type="entry name" value="THREONINE-TRNA LIGASE"/>
    <property type="match status" value="1"/>
</dbReference>
<dbReference type="WBParaSite" id="MCU_012399-RA">
    <property type="protein sequence ID" value="MCU_012399-RA"/>
    <property type="gene ID" value="MCU_012399"/>
</dbReference>
<evidence type="ECO:0000256" key="1">
    <source>
        <dbReference type="ARBA" id="ARBA00008226"/>
    </source>
</evidence>
<evidence type="ECO:0000259" key="10">
    <source>
        <dbReference type="Pfam" id="PF00587"/>
    </source>
</evidence>
<evidence type="ECO:0000256" key="2">
    <source>
        <dbReference type="ARBA" id="ARBA00013163"/>
    </source>
</evidence>
<keyword evidence="7" id="KW-0030">Aminoacyl-tRNA synthetase</keyword>
<dbReference type="SUPFAM" id="SSF55681">
    <property type="entry name" value="Class II aaRS and biotin synthetases"/>
    <property type="match status" value="1"/>
</dbReference>
<dbReference type="SUPFAM" id="SSF52954">
    <property type="entry name" value="Class II aaRS ABD-related"/>
    <property type="match status" value="1"/>
</dbReference>
<dbReference type="GO" id="GO:0005739">
    <property type="term" value="C:mitochondrion"/>
    <property type="evidence" value="ECO:0007669"/>
    <property type="project" value="TreeGrafter"/>
</dbReference>
<evidence type="ECO:0000256" key="8">
    <source>
        <dbReference type="ARBA" id="ARBA00031900"/>
    </source>
</evidence>
<dbReference type="GO" id="GO:0004829">
    <property type="term" value="F:threonine-tRNA ligase activity"/>
    <property type="evidence" value="ECO:0007669"/>
    <property type="project" value="UniProtKB-EC"/>
</dbReference>
<evidence type="ECO:0000256" key="9">
    <source>
        <dbReference type="ARBA" id="ARBA00049515"/>
    </source>
</evidence>